<reference evidence="2" key="1">
    <citation type="submission" date="2020-05" db="EMBL/GenBank/DDBJ databases">
        <title>Mycena genomes resolve the evolution of fungal bioluminescence.</title>
        <authorList>
            <person name="Tsai I.J."/>
        </authorList>
    </citation>
    <scope>NUCLEOTIDE SEQUENCE</scope>
    <source>
        <strain evidence="2">160909Yilan</strain>
    </source>
</reference>
<organism evidence="2 3">
    <name type="scientific">Mycena sanguinolenta</name>
    <dbReference type="NCBI Taxonomy" id="230812"/>
    <lineage>
        <taxon>Eukaryota</taxon>
        <taxon>Fungi</taxon>
        <taxon>Dikarya</taxon>
        <taxon>Basidiomycota</taxon>
        <taxon>Agaricomycotina</taxon>
        <taxon>Agaricomycetes</taxon>
        <taxon>Agaricomycetidae</taxon>
        <taxon>Agaricales</taxon>
        <taxon>Marasmiineae</taxon>
        <taxon>Mycenaceae</taxon>
        <taxon>Mycena</taxon>
    </lineage>
</organism>
<name>A0A8H6WZ41_9AGAR</name>
<dbReference type="Proteomes" id="UP000623467">
    <property type="component" value="Unassembled WGS sequence"/>
</dbReference>
<proteinExistence type="predicted"/>
<accession>A0A8H6WZ41</accession>
<dbReference type="OrthoDB" id="10607250at2759"/>
<protein>
    <submittedName>
        <fullName evidence="2">Uncharacterized protein</fullName>
    </submittedName>
</protein>
<sequence>MAALHPQNPLSPNLARIFVPNDVQAGGQGQDQDRHSTVEQGLVVETVDVSADVRTDHEHESAAPVAVTTPQDAIMTTNLSADMETRDVTVDSDEDEEEVRETFAELLAWWRVREETQRLISGKDVPRRHFVVKHRRCPCLRTRGN</sequence>
<comment type="caution">
    <text evidence="2">The sequence shown here is derived from an EMBL/GenBank/DDBJ whole genome shotgun (WGS) entry which is preliminary data.</text>
</comment>
<evidence type="ECO:0000313" key="3">
    <source>
        <dbReference type="Proteomes" id="UP000623467"/>
    </source>
</evidence>
<dbReference type="EMBL" id="JACAZH010000061">
    <property type="protein sequence ID" value="KAF7331144.1"/>
    <property type="molecule type" value="Genomic_DNA"/>
</dbReference>
<dbReference type="AlphaFoldDB" id="A0A8H6WZ41"/>
<gene>
    <name evidence="2" type="ORF">MSAN_02444000</name>
</gene>
<evidence type="ECO:0000256" key="1">
    <source>
        <dbReference type="SAM" id="MobiDB-lite"/>
    </source>
</evidence>
<keyword evidence="3" id="KW-1185">Reference proteome</keyword>
<feature type="region of interest" description="Disordered" evidence="1">
    <location>
        <begin position="77"/>
        <end position="97"/>
    </location>
</feature>
<evidence type="ECO:0000313" key="2">
    <source>
        <dbReference type="EMBL" id="KAF7331144.1"/>
    </source>
</evidence>